<dbReference type="Pfam" id="PF18962">
    <property type="entry name" value="Por_Secre_tail"/>
    <property type="match status" value="1"/>
</dbReference>
<name>A0ABT9B4G5_9BACT</name>
<evidence type="ECO:0000313" key="3">
    <source>
        <dbReference type="Proteomes" id="UP001176429"/>
    </source>
</evidence>
<sequence>MTKPFIIVEQYNVFTILNEDAPSLVACDNGNNTIDSFLGRVSNQPVPYDFNDALHNLGQYDLVYIDFKHNTDDIRRNAVAFQEVVRWVNARKALAGSTEQNVVMGQSMGGLVSRYGLAQMVRNNENPQVRLLVLHDSPQRGAYSPVGTQSLSRALDVPGIFGQALTDFSGTAKAAVRILNEPASQQLSILNAYNPRGDIRPDPFLNGQYRQIIDFASTDPLRPAYEIVATSDGSQCGQPQNTPVGVTLTTTRAEFFMRPLSVLPPPLNILANFNVFANGAAYGLPAYGSRAIVSRLQVYLRYDLCFGRGIFKVCIPLYADLINESALSPANTLPYETLPGGTTNPAELAPCTQNINLGLSSIYKVFFNTNLYNGDVCFVPSYSALDVAVVSPATAYANYINSATNNPSPPRVARYIAQERVSSTSNRYNLLHLQFSARNSQWIFNEMQRPFNGNTNPQACGQTECTPYTGYTVIGPRAICVNGGIGTFTLTGAPPTAVVDWTVTAASGVITTASIVGGTRTFSLTAGSVAGSYVLTASLHTPCGLVPFSIGNRPGSQLEVSARSTVAITSVTGAVASLQTTVLASQTGPVSDYTWLLNGVVQLETTNRFKFNNPAAPGCNDVVMNVEVRVNNSCEGDGMYASATRQVIIPHQGTGCRTAGGAYPNPSTGTLTVERPTVANRSSALTVRLFDATSRERTGGKLTTQALQLDTSTLPIGIYYLHIMDGTKVLSREQIEVKR</sequence>
<comment type="caution">
    <text evidence="2">The sequence shown here is derived from an EMBL/GenBank/DDBJ whole genome shotgun (WGS) entry which is preliminary data.</text>
</comment>
<protein>
    <submittedName>
        <fullName evidence="2">T9SS type A sorting domain-containing protein</fullName>
    </submittedName>
</protein>
<dbReference type="Proteomes" id="UP001176429">
    <property type="component" value="Unassembled WGS sequence"/>
</dbReference>
<dbReference type="NCBIfam" id="TIGR04183">
    <property type="entry name" value="Por_Secre_tail"/>
    <property type="match status" value="1"/>
</dbReference>
<dbReference type="InterPro" id="IPR029058">
    <property type="entry name" value="AB_hydrolase_fold"/>
</dbReference>
<keyword evidence="3" id="KW-1185">Reference proteome</keyword>
<dbReference type="RefSeq" id="WP_305004425.1">
    <property type="nucleotide sequence ID" value="NZ_JAUQSY010000001.1"/>
</dbReference>
<proteinExistence type="predicted"/>
<evidence type="ECO:0000313" key="2">
    <source>
        <dbReference type="EMBL" id="MDO7873110.1"/>
    </source>
</evidence>
<dbReference type="InterPro" id="IPR026444">
    <property type="entry name" value="Secre_tail"/>
</dbReference>
<dbReference type="Gene3D" id="3.40.50.1820">
    <property type="entry name" value="alpha/beta hydrolase"/>
    <property type="match status" value="1"/>
</dbReference>
<evidence type="ECO:0000259" key="1">
    <source>
        <dbReference type="Pfam" id="PF18962"/>
    </source>
</evidence>
<organism evidence="2 3">
    <name type="scientific">Hymenobacter aranciens</name>
    <dbReference type="NCBI Taxonomy" id="3063996"/>
    <lineage>
        <taxon>Bacteria</taxon>
        <taxon>Pseudomonadati</taxon>
        <taxon>Bacteroidota</taxon>
        <taxon>Cytophagia</taxon>
        <taxon>Cytophagales</taxon>
        <taxon>Hymenobacteraceae</taxon>
        <taxon>Hymenobacter</taxon>
    </lineage>
</organism>
<dbReference type="EMBL" id="JAUQSY010000001">
    <property type="protein sequence ID" value="MDO7873110.1"/>
    <property type="molecule type" value="Genomic_DNA"/>
</dbReference>
<accession>A0ABT9B4G5</accession>
<feature type="domain" description="Secretion system C-terminal sorting" evidence="1">
    <location>
        <begin position="663"/>
        <end position="729"/>
    </location>
</feature>
<gene>
    <name evidence="2" type="ORF">Q5H93_00075</name>
</gene>
<dbReference type="SUPFAM" id="SSF53474">
    <property type="entry name" value="alpha/beta-Hydrolases"/>
    <property type="match status" value="1"/>
</dbReference>
<reference evidence="2" key="1">
    <citation type="submission" date="2023-07" db="EMBL/GenBank/DDBJ databases">
        <authorList>
            <person name="Kim M.K."/>
        </authorList>
    </citation>
    <scope>NUCLEOTIDE SEQUENCE</scope>
    <source>
        <strain evidence="2">ASUV-10-1</strain>
    </source>
</reference>